<gene>
    <name evidence="2" type="ORF">K7J14_13150</name>
</gene>
<reference evidence="2" key="1">
    <citation type="submission" date="2021-08" db="EMBL/GenBank/DDBJ databases">
        <title>Comparative analyses of Brucepasteria parasyntrophica and Teretinema zuelzerae.</title>
        <authorList>
            <person name="Song Y."/>
            <person name="Brune A."/>
        </authorList>
    </citation>
    <scope>NUCLEOTIDE SEQUENCE</scope>
    <source>
        <strain evidence="2">DSM 1903</strain>
    </source>
</reference>
<feature type="chain" id="PRO_5042143105" evidence="1">
    <location>
        <begin position="38"/>
        <end position="258"/>
    </location>
</feature>
<name>A0AAE3EII0_9SPIR</name>
<keyword evidence="3" id="KW-1185">Reference proteome</keyword>
<sequence length="258" mass="27635">MKTSDCLRLKKVFSRSPRKATYSTAFAAVVAFTLAFASCEQESLLPAEPYSETAGEELEKDSGTGGETVPADLVFTNLSDDFDYNPNRGTLTAIIDEAADSSHQHARPSVIVPEEASAQYRWEVLFEPAVISWIHASFDASAAGSASSRARWTLSWTADGIKWNELASADVPGTQKLANPTNPDSAYRLFTAAASAEYTEADDWLNGEGNPIIPATAISGLRLDLEAACEAAEATEENPAPLAGSIGLICRELRPVFP</sequence>
<dbReference type="AlphaFoldDB" id="A0AAE3EII0"/>
<feature type="signal peptide" evidence="1">
    <location>
        <begin position="1"/>
        <end position="37"/>
    </location>
</feature>
<dbReference type="EMBL" id="JAINWA010000003">
    <property type="protein sequence ID" value="MCD1655640.1"/>
    <property type="molecule type" value="Genomic_DNA"/>
</dbReference>
<evidence type="ECO:0000256" key="1">
    <source>
        <dbReference type="SAM" id="SignalP"/>
    </source>
</evidence>
<keyword evidence="1" id="KW-0732">Signal</keyword>
<dbReference type="RefSeq" id="WP_230757183.1">
    <property type="nucleotide sequence ID" value="NZ_JAINWA010000003.1"/>
</dbReference>
<accession>A0AAE3EII0</accession>
<evidence type="ECO:0000313" key="2">
    <source>
        <dbReference type="EMBL" id="MCD1655640.1"/>
    </source>
</evidence>
<evidence type="ECO:0000313" key="3">
    <source>
        <dbReference type="Proteomes" id="UP001198163"/>
    </source>
</evidence>
<proteinExistence type="predicted"/>
<comment type="caution">
    <text evidence="2">The sequence shown here is derived from an EMBL/GenBank/DDBJ whole genome shotgun (WGS) entry which is preliminary data.</text>
</comment>
<organism evidence="2 3">
    <name type="scientific">Teretinema zuelzerae</name>
    <dbReference type="NCBI Taxonomy" id="156"/>
    <lineage>
        <taxon>Bacteria</taxon>
        <taxon>Pseudomonadati</taxon>
        <taxon>Spirochaetota</taxon>
        <taxon>Spirochaetia</taxon>
        <taxon>Spirochaetales</taxon>
        <taxon>Treponemataceae</taxon>
        <taxon>Teretinema</taxon>
    </lineage>
</organism>
<dbReference type="Proteomes" id="UP001198163">
    <property type="component" value="Unassembled WGS sequence"/>
</dbReference>
<protein>
    <submittedName>
        <fullName evidence="2">Uncharacterized protein</fullName>
    </submittedName>
</protein>